<dbReference type="PANTHER" id="PTHR46494">
    <property type="entry name" value="CORA FAMILY METAL ION TRANSPORTER (EUROFUNG)"/>
    <property type="match status" value="1"/>
</dbReference>
<proteinExistence type="predicted"/>
<comment type="caution">
    <text evidence="6">The sequence shown here is derived from an EMBL/GenBank/DDBJ whole genome shotgun (WGS) entry which is preliminary data.</text>
</comment>
<dbReference type="GO" id="GO:0005886">
    <property type="term" value="C:plasma membrane"/>
    <property type="evidence" value="ECO:0007669"/>
    <property type="project" value="UniProtKB-SubCell"/>
</dbReference>
<dbReference type="Gene3D" id="1.20.58.340">
    <property type="entry name" value="Magnesium transport protein CorA, transmembrane region"/>
    <property type="match status" value="1"/>
</dbReference>
<dbReference type="STRING" id="2004952.A0A2C5Z7T7"/>
<evidence type="ECO:0000256" key="4">
    <source>
        <dbReference type="ARBA" id="ARBA00023136"/>
    </source>
</evidence>
<dbReference type="SUPFAM" id="SSF144083">
    <property type="entry name" value="Magnesium transport protein CorA, transmembrane region"/>
    <property type="match status" value="1"/>
</dbReference>
<dbReference type="AlphaFoldDB" id="A0A2C5Z7T7"/>
<dbReference type="OrthoDB" id="5430750at2759"/>
<evidence type="ECO:0000256" key="5">
    <source>
        <dbReference type="SAM" id="Phobius"/>
    </source>
</evidence>
<dbReference type="GO" id="GO:0015087">
    <property type="term" value="F:cobalt ion transmembrane transporter activity"/>
    <property type="evidence" value="ECO:0007669"/>
    <property type="project" value="TreeGrafter"/>
</dbReference>
<keyword evidence="3 5" id="KW-1133">Transmembrane helix</keyword>
<dbReference type="GO" id="GO:0000287">
    <property type="term" value="F:magnesium ion binding"/>
    <property type="evidence" value="ECO:0007669"/>
    <property type="project" value="TreeGrafter"/>
</dbReference>
<dbReference type="Pfam" id="PF01544">
    <property type="entry name" value="CorA"/>
    <property type="match status" value="1"/>
</dbReference>
<dbReference type="InterPro" id="IPR045863">
    <property type="entry name" value="CorA_TM1_TM2"/>
</dbReference>
<keyword evidence="4 5" id="KW-0472">Membrane</keyword>
<evidence type="ECO:0000256" key="2">
    <source>
        <dbReference type="ARBA" id="ARBA00022692"/>
    </source>
</evidence>
<dbReference type="InterPro" id="IPR002523">
    <property type="entry name" value="MgTranspt_CorA/ZnTranspt_ZntB"/>
</dbReference>
<dbReference type="PANTHER" id="PTHR46494:SF1">
    <property type="entry name" value="CORA FAMILY METAL ION TRANSPORTER (EUROFUNG)"/>
    <property type="match status" value="1"/>
</dbReference>
<keyword evidence="7" id="KW-1185">Reference proteome</keyword>
<feature type="transmembrane region" description="Helical" evidence="5">
    <location>
        <begin position="172"/>
        <end position="197"/>
    </location>
</feature>
<dbReference type="Proteomes" id="UP000226431">
    <property type="component" value="Unassembled WGS sequence"/>
</dbReference>
<evidence type="ECO:0000313" key="7">
    <source>
        <dbReference type="Proteomes" id="UP000226431"/>
    </source>
</evidence>
<accession>A0A2C5Z7T7</accession>
<organism evidence="6 7">
    <name type="scientific">Ophiocordyceps camponoti-rufipedis</name>
    <dbReference type="NCBI Taxonomy" id="2004952"/>
    <lineage>
        <taxon>Eukaryota</taxon>
        <taxon>Fungi</taxon>
        <taxon>Dikarya</taxon>
        <taxon>Ascomycota</taxon>
        <taxon>Pezizomycotina</taxon>
        <taxon>Sordariomycetes</taxon>
        <taxon>Hypocreomycetidae</taxon>
        <taxon>Hypocreales</taxon>
        <taxon>Ophiocordycipitaceae</taxon>
        <taxon>Ophiocordyceps</taxon>
    </lineage>
</organism>
<protein>
    <submittedName>
        <fullName evidence="6">Uncharacterized protein</fullName>
    </submittedName>
</protein>
<feature type="transmembrane region" description="Helical" evidence="5">
    <location>
        <begin position="134"/>
        <end position="160"/>
    </location>
</feature>
<keyword evidence="2 5" id="KW-0812">Transmembrane</keyword>
<sequence length="274" mass="31411">MLEFDVLDSKQDVERLVLDPKSDSAVKLFKALQVLRKFSHSVQEAPAYLKELSDCTQNSPGLEIWPNDSKPNERSARKILQHNWDVVNKRQQEAADRVLRKIERTTDEVKSLRDGLFNVQSVREAQKGRILNKYMVVFTVVTIIFLPPTFVSTFFGMQFFQRPDDAGSNRGIYWTVFGIVSGITYVVAACGLFGAAIPAEKRRQVIAWFKKAQDWLQELLFLFEKIYTGLKHLPSHGQEVRQNVGKKVRESYSWVTEKWWRSPEAGVENEAAGA</sequence>
<dbReference type="GO" id="GO:0050897">
    <property type="term" value="F:cobalt ion binding"/>
    <property type="evidence" value="ECO:0007669"/>
    <property type="project" value="TreeGrafter"/>
</dbReference>
<evidence type="ECO:0000256" key="1">
    <source>
        <dbReference type="ARBA" id="ARBA00004651"/>
    </source>
</evidence>
<evidence type="ECO:0000256" key="3">
    <source>
        <dbReference type="ARBA" id="ARBA00022989"/>
    </source>
</evidence>
<name>A0A2C5Z7T7_9HYPO</name>
<comment type="subcellular location">
    <subcellularLocation>
        <location evidence="1">Cell membrane</location>
        <topology evidence="1">Multi-pass membrane protein</topology>
    </subcellularLocation>
</comment>
<dbReference type="EMBL" id="NJES01000099">
    <property type="protein sequence ID" value="PHH77915.1"/>
    <property type="molecule type" value="Genomic_DNA"/>
</dbReference>
<evidence type="ECO:0000313" key="6">
    <source>
        <dbReference type="EMBL" id="PHH77915.1"/>
    </source>
</evidence>
<gene>
    <name evidence="6" type="ORF">CDD80_7597</name>
</gene>
<reference evidence="6 7" key="1">
    <citation type="submission" date="2017-06" db="EMBL/GenBank/DDBJ databases">
        <title>Ant-infecting Ophiocordyceps genomes reveal a high diversity of potential behavioral manipulation genes and a possible major role for enterotoxins.</title>
        <authorList>
            <person name="De Bekker C."/>
            <person name="Evans H.C."/>
            <person name="Brachmann A."/>
            <person name="Hughes D.P."/>
        </authorList>
    </citation>
    <scope>NUCLEOTIDE SEQUENCE [LARGE SCALE GENOMIC DNA]</scope>
    <source>
        <strain evidence="6 7">Map16</strain>
    </source>
</reference>
<dbReference type="GO" id="GO:0015095">
    <property type="term" value="F:magnesium ion transmembrane transporter activity"/>
    <property type="evidence" value="ECO:0007669"/>
    <property type="project" value="TreeGrafter"/>
</dbReference>